<name>A0A1M6FYB7_9RHOB</name>
<keyword evidence="3" id="KW-1185">Reference proteome</keyword>
<feature type="transmembrane region" description="Helical" evidence="1">
    <location>
        <begin position="12"/>
        <end position="33"/>
    </location>
</feature>
<dbReference type="RefSeq" id="WP_073331162.1">
    <property type="nucleotide sequence ID" value="NZ_FQYO01000004.1"/>
</dbReference>
<accession>A0A1M6FYB7</accession>
<keyword evidence="1" id="KW-0812">Transmembrane</keyword>
<proteinExistence type="predicted"/>
<dbReference type="AlphaFoldDB" id="A0A1M6FYB7"/>
<keyword evidence="1" id="KW-0472">Membrane</keyword>
<sequence length="179" mass="18703">MADFLRPEARAALWRWREAIAAGGVIALGLWFALGFAGLLSWVGWAVILAGAALAVSAVQRLRFAGGGGMGVVEVVEAQVTYYGPLGGGTAELGDLQRLDIDRDAKPAHWWLAGPGGATLAIPVDAEGQGALFDALATLPGLTPSQLIEARSGTAPGRHVVWQRTRPALAQLRPAPARH</sequence>
<dbReference type="STRING" id="1447782.SAMN05444417_2568"/>
<keyword evidence="1" id="KW-1133">Transmembrane helix</keyword>
<gene>
    <name evidence="2" type="ORF">SAMN05444417_2568</name>
</gene>
<dbReference type="OrthoDB" id="7851333at2"/>
<evidence type="ECO:0000313" key="3">
    <source>
        <dbReference type="Proteomes" id="UP000184292"/>
    </source>
</evidence>
<evidence type="ECO:0000256" key="1">
    <source>
        <dbReference type="SAM" id="Phobius"/>
    </source>
</evidence>
<dbReference type="EMBL" id="FQYO01000004">
    <property type="protein sequence ID" value="SHJ02650.1"/>
    <property type="molecule type" value="Genomic_DNA"/>
</dbReference>
<protein>
    <submittedName>
        <fullName evidence="2">Uncharacterized protein</fullName>
    </submittedName>
</protein>
<organism evidence="2 3">
    <name type="scientific">Wenxinia saemankumensis</name>
    <dbReference type="NCBI Taxonomy" id="1447782"/>
    <lineage>
        <taxon>Bacteria</taxon>
        <taxon>Pseudomonadati</taxon>
        <taxon>Pseudomonadota</taxon>
        <taxon>Alphaproteobacteria</taxon>
        <taxon>Rhodobacterales</taxon>
        <taxon>Roseobacteraceae</taxon>
        <taxon>Wenxinia</taxon>
    </lineage>
</organism>
<reference evidence="2" key="1">
    <citation type="submission" date="2016-11" db="EMBL/GenBank/DDBJ databases">
        <authorList>
            <person name="Jaros S."/>
            <person name="Januszkiewicz K."/>
            <person name="Wedrychowicz H."/>
        </authorList>
    </citation>
    <scope>NUCLEOTIDE SEQUENCE [LARGE SCALE GENOMIC DNA]</scope>
    <source>
        <strain evidence="2">DSM 100565</strain>
    </source>
</reference>
<evidence type="ECO:0000313" key="2">
    <source>
        <dbReference type="EMBL" id="SHJ02650.1"/>
    </source>
</evidence>
<dbReference type="Proteomes" id="UP000184292">
    <property type="component" value="Unassembled WGS sequence"/>
</dbReference>
<feature type="transmembrane region" description="Helical" evidence="1">
    <location>
        <begin position="39"/>
        <end position="59"/>
    </location>
</feature>